<gene>
    <name evidence="2" type="ORF">HPB48_004574</name>
</gene>
<protein>
    <submittedName>
        <fullName evidence="2">Uncharacterized protein</fullName>
    </submittedName>
</protein>
<dbReference type="EMBL" id="JABSTR010000001">
    <property type="protein sequence ID" value="KAH9361483.1"/>
    <property type="molecule type" value="Genomic_DNA"/>
</dbReference>
<keyword evidence="3" id="KW-1185">Reference proteome</keyword>
<organism evidence="2 3">
    <name type="scientific">Haemaphysalis longicornis</name>
    <name type="common">Bush tick</name>
    <dbReference type="NCBI Taxonomy" id="44386"/>
    <lineage>
        <taxon>Eukaryota</taxon>
        <taxon>Metazoa</taxon>
        <taxon>Ecdysozoa</taxon>
        <taxon>Arthropoda</taxon>
        <taxon>Chelicerata</taxon>
        <taxon>Arachnida</taxon>
        <taxon>Acari</taxon>
        <taxon>Parasitiformes</taxon>
        <taxon>Ixodida</taxon>
        <taxon>Ixodoidea</taxon>
        <taxon>Ixodidae</taxon>
        <taxon>Haemaphysalinae</taxon>
        <taxon>Haemaphysalis</taxon>
    </lineage>
</organism>
<accession>A0A9J6FEW9</accession>
<feature type="compositionally biased region" description="Basic residues" evidence="1">
    <location>
        <begin position="64"/>
        <end position="76"/>
    </location>
</feature>
<proteinExistence type="predicted"/>
<evidence type="ECO:0000313" key="3">
    <source>
        <dbReference type="Proteomes" id="UP000821853"/>
    </source>
</evidence>
<reference evidence="2 3" key="1">
    <citation type="journal article" date="2020" name="Cell">
        <title>Large-Scale Comparative Analyses of Tick Genomes Elucidate Their Genetic Diversity and Vector Capacities.</title>
        <authorList>
            <consortium name="Tick Genome and Microbiome Consortium (TIGMIC)"/>
            <person name="Jia N."/>
            <person name="Wang J."/>
            <person name="Shi W."/>
            <person name="Du L."/>
            <person name="Sun Y."/>
            <person name="Zhan W."/>
            <person name="Jiang J.F."/>
            <person name="Wang Q."/>
            <person name="Zhang B."/>
            <person name="Ji P."/>
            <person name="Bell-Sakyi L."/>
            <person name="Cui X.M."/>
            <person name="Yuan T.T."/>
            <person name="Jiang B.G."/>
            <person name="Yang W.F."/>
            <person name="Lam T.T."/>
            <person name="Chang Q.C."/>
            <person name="Ding S.J."/>
            <person name="Wang X.J."/>
            <person name="Zhu J.G."/>
            <person name="Ruan X.D."/>
            <person name="Zhao L."/>
            <person name="Wei J.T."/>
            <person name="Ye R.Z."/>
            <person name="Que T.C."/>
            <person name="Du C.H."/>
            <person name="Zhou Y.H."/>
            <person name="Cheng J.X."/>
            <person name="Dai P.F."/>
            <person name="Guo W.B."/>
            <person name="Han X.H."/>
            <person name="Huang E.J."/>
            <person name="Li L.F."/>
            <person name="Wei W."/>
            <person name="Gao Y.C."/>
            <person name="Liu J.Z."/>
            <person name="Shao H.Z."/>
            <person name="Wang X."/>
            <person name="Wang C.C."/>
            <person name="Yang T.C."/>
            <person name="Huo Q.B."/>
            <person name="Li W."/>
            <person name="Chen H.Y."/>
            <person name="Chen S.E."/>
            <person name="Zhou L.G."/>
            <person name="Ni X.B."/>
            <person name="Tian J.H."/>
            <person name="Sheng Y."/>
            <person name="Liu T."/>
            <person name="Pan Y.S."/>
            <person name="Xia L.Y."/>
            <person name="Li J."/>
            <person name="Zhao F."/>
            <person name="Cao W.C."/>
        </authorList>
    </citation>
    <scope>NUCLEOTIDE SEQUENCE [LARGE SCALE GENOMIC DNA]</scope>
    <source>
        <strain evidence="2">HaeL-2018</strain>
    </source>
</reference>
<dbReference type="VEuPathDB" id="VectorBase:HLOH_064836"/>
<dbReference type="AlphaFoldDB" id="A0A9J6FEW9"/>
<name>A0A9J6FEW9_HAELO</name>
<comment type="caution">
    <text evidence="2">The sequence shown here is derived from an EMBL/GenBank/DDBJ whole genome shotgun (WGS) entry which is preliminary data.</text>
</comment>
<feature type="region of interest" description="Disordered" evidence="1">
    <location>
        <begin position="127"/>
        <end position="180"/>
    </location>
</feature>
<feature type="region of interest" description="Disordered" evidence="1">
    <location>
        <begin position="53"/>
        <end position="110"/>
    </location>
</feature>
<feature type="compositionally biased region" description="Acidic residues" evidence="1">
    <location>
        <begin position="148"/>
        <end position="158"/>
    </location>
</feature>
<evidence type="ECO:0000256" key="1">
    <source>
        <dbReference type="SAM" id="MobiDB-lite"/>
    </source>
</evidence>
<evidence type="ECO:0000313" key="2">
    <source>
        <dbReference type="EMBL" id="KAH9361483.1"/>
    </source>
</evidence>
<dbReference type="Proteomes" id="UP000821853">
    <property type="component" value="Chromosome 1"/>
</dbReference>
<sequence length="208" mass="23964">MVASALRGLDHQRQEDGHCHQHLCPPFHLPFLMFQSQQGQKYPNHCPNHFPRALVMDRGDRGHNQGHNHLRRHHQSDRRDLSTPNHKCHQGDRREQHFSENPESHPQGQDLHSQDLALSRLYQNHSQRNQATALSVQGRRRVAQAHDQEEEVEEEEEGLNFQAPRQPEGPLDLEGGREGRERADSLCAFLLTKHSMTSIMPLSEFGTT</sequence>
<feature type="compositionally biased region" description="Basic and acidic residues" evidence="1">
    <location>
        <begin position="89"/>
        <end position="103"/>
    </location>
</feature>